<dbReference type="EMBL" id="QLNT01000010">
    <property type="protein sequence ID" value="KAF3071385.1"/>
    <property type="molecule type" value="Genomic_DNA"/>
</dbReference>
<reference evidence="2 3" key="1">
    <citation type="submission" date="2018-06" db="EMBL/GenBank/DDBJ databases">
        <title>Genome analysis of cellulolytic fungus Trichoderma lentiforme CFAM-422.</title>
        <authorList>
            <person name="Steindorff A.S."/>
            <person name="Formighieri E.F."/>
            <person name="Midorikawa G.E.O."/>
            <person name="Tamietti M.S."/>
            <person name="Ramos E.Z."/>
            <person name="Silva A.S."/>
            <person name="Bon E.P.S."/>
            <person name="Mendes T.D."/>
            <person name="Damaso M.C.T."/>
            <person name="Favaro L.C.L."/>
        </authorList>
    </citation>
    <scope>NUCLEOTIDE SEQUENCE [LARGE SCALE GENOMIC DNA]</scope>
    <source>
        <strain evidence="2 3">CFAM-422</strain>
    </source>
</reference>
<proteinExistence type="predicted"/>
<feature type="region of interest" description="Disordered" evidence="1">
    <location>
        <begin position="1"/>
        <end position="38"/>
    </location>
</feature>
<dbReference type="AlphaFoldDB" id="A0A9P5CBP6"/>
<organism evidence="2 3">
    <name type="scientific">Trichoderma lentiforme</name>
    <dbReference type="NCBI Taxonomy" id="1567552"/>
    <lineage>
        <taxon>Eukaryota</taxon>
        <taxon>Fungi</taxon>
        <taxon>Dikarya</taxon>
        <taxon>Ascomycota</taxon>
        <taxon>Pezizomycotina</taxon>
        <taxon>Sordariomycetes</taxon>
        <taxon>Hypocreomycetidae</taxon>
        <taxon>Hypocreales</taxon>
        <taxon>Hypocreaceae</taxon>
        <taxon>Trichoderma</taxon>
    </lineage>
</organism>
<sequence>MGRNAGVGSRGIGCSLESPLDKDGNKSKKAEKQNDSGVKSARLLQAKMAAMQPISSIAAWVA</sequence>
<evidence type="ECO:0000256" key="1">
    <source>
        <dbReference type="SAM" id="MobiDB-lite"/>
    </source>
</evidence>
<gene>
    <name evidence="2" type="ORF">CFAM422_006256</name>
</gene>
<accession>A0A9P5CBP6</accession>
<evidence type="ECO:0000313" key="2">
    <source>
        <dbReference type="EMBL" id="KAF3071385.1"/>
    </source>
</evidence>
<protein>
    <submittedName>
        <fullName evidence="2">Uncharacterized protein</fullName>
    </submittedName>
</protein>
<dbReference type="Proteomes" id="UP000801864">
    <property type="component" value="Unassembled WGS sequence"/>
</dbReference>
<comment type="caution">
    <text evidence="2">The sequence shown here is derived from an EMBL/GenBank/DDBJ whole genome shotgun (WGS) entry which is preliminary data.</text>
</comment>
<evidence type="ECO:0000313" key="3">
    <source>
        <dbReference type="Proteomes" id="UP000801864"/>
    </source>
</evidence>
<keyword evidence="3" id="KW-1185">Reference proteome</keyword>
<feature type="compositionally biased region" description="Basic and acidic residues" evidence="1">
    <location>
        <begin position="19"/>
        <end position="34"/>
    </location>
</feature>
<name>A0A9P5CBP6_9HYPO</name>